<protein>
    <submittedName>
        <fullName evidence="3">YeeE/YedE family protein</fullName>
    </submittedName>
</protein>
<reference evidence="4" key="1">
    <citation type="journal article" date="2019" name="Int. J. Syst. Evol. Microbiol.">
        <title>The Global Catalogue of Microorganisms (GCM) 10K type strain sequencing project: providing services to taxonomists for standard genome sequencing and annotation.</title>
        <authorList>
            <consortium name="The Broad Institute Genomics Platform"/>
            <consortium name="The Broad Institute Genome Sequencing Center for Infectious Disease"/>
            <person name="Wu L."/>
            <person name="Ma J."/>
        </authorList>
    </citation>
    <scope>NUCLEOTIDE SEQUENCE [LARGE SCALE GENOMIC DNA]</scope>
    <source>
        <strain evidence="4">JCM 31920</strain>
    </source>
</reference>
<evidence type="ECO:0000256" key="1">
    <source>
        <dbReference type="SAM" id="MobiDB-lite"/>
    </source>
</evidence>
<feature type="transmembrane region" description="Helical" evidence="2">
    <location>
        <begin position="77"/>
        <end position="96"/>
    </location>
</feature>
<feature type="transmembrane region" description="Helical" evidence="2">
    <location>
        <begin position="43"/>
        <end position="65"/>
    </location>
</feature>
<feature type="region of interest" description="Disordered" evidence="1">
    <location>
        <begin position="1"/>
        <end position="20"/>
    </location>
</feature>
<organism evidence="3 4">
    <name type="scientific">Ravibacter arvi</name>
    <dbReference type="NCBI Taxonomy" id="2051041"/>
    <lineage>
        <taxon>Bacteria</taxon>
        <taxon>Pseudomonadati</taxon>
        <taxon>Bacteroidota</taxon>
        <taxon>Cytophagia</taxon>
        <taxon>Cytophagales</taxon>
        <taxon>Spirosomataceae</taxon>
        <taxon>Ravibacter</taxon>
    </lineage>
</organism>
<dbReference type="InterPro" id="IPR046513">
    <property type="entry name" value="DUF6691"/>
</dbReference>
<evidence type="ECO:0000313" key="3">
    <source>
        <dbReference type="EMBL" id="GAA4442500.1"/>
    </source>
</evidence>
<gene>
    <name evidence="3" type="ORF">GCM10023091_29460</name>
</gene>
<dbReference type="Proteomes" id="UP001501508">
    <property type="component" value="Unassembled WGS sequence"/>
</dbReference>
<name>A0ABP8M1E6_9BACT</name>
<evidence type="ECO:0000313" key="4">
    <source>
        <dbReference type="Proteomes" id="UP001501508"/>
    </source>
</evidence>
<accession>A0ABP8M1E6</accession>
<keyword evidence="2" id="KW-0472">Membrane</keyword>
<proteinExistence type="predicted"/>
<keyword evidence="2" id="KW-0812">Transmembrane</keyword>
<keyword evidence="2" id="KW-1133">Transmembrane helix</keyword>
<dbReference type="EMBL" id="BAABEY010000026">
    <property type="protein sequence ID" value="GAA4442500.1"/>
    <property type="molecule type" value="Genomic_DNA"/>
</dbReference>
<evidence type="ECO:0000256" key="2">
    <source>
        <dbReference type="SAM" id="Phobius"/>
    </source>
</evidence>
<feature type="transmembrane region" description="Helical" evidence="2">
    <location>
        <begin position="121"/>
        <end position="143"/>
    </location>
</feature>
<sequence length="175" mass="19453">MSTPREVNDNIELQPADHDRQSRATDAMCLNESRLEHKWYHNLKYLVAGAVFGILFVKSEVISWFRIQEMFRFQSLHMYGIIGSAVITGIVSVALIKRFDIRTLYGEPIVLSPKKFGKGQVYGGLIFGFGWALTGACPGPLFAQIGTGATVVAVPLLSAVAGTWVYGYFREKLPH</sequence>
<dbReference type="Pfam" id="PF20398">
    <property type="entry name" value="DUF6691"/>
    <property type="match status" value="1"/>
</dbReference>
<keyword evidence="4" id="KW-1185">Reference proteome</keyword>
<comment type="caution">
    <text evidence="3">The sequence shown here is derived from an EMBL/GenBank/DDBJ whole genome shotgun (WGS) entry which is preliminary data.</text>
</comment>
<feature type="transmembrane region" description="Helical" evidence="2">
    <location>
        <begin position="149"/>
        <end position="169"/>
    </location>
</feature>